<evidence type="ECO:0000313" key="1">
    <source>
        <dbReference type="EMBL" id="MBE0358934.1"/>
    </source>
</evidence>
<evidence type="ECO:0000313" key="2">
    <source>
        <dbReference type="Proteomes" id="UP000648482"/>
    </source>
</evidence>
<protein>
    <submittedName>
        <fullName evidence="1">Uncharacterized protein</fullName>
    </submittedName>
</protein>
<keyword evidence="2" id="KW-1185">Reference proteome</keyword>
<name>A0ABR9DX46_9GAMM</name>
<dbReference type="EMBL" id="AQGU01000025">
    <property type="protein sequence ID" value="MBE0358934.1"/>
    <property type="molecule type" value="Genomic_DNA"/>
</dbReference>
<gene>
    <name evidence="1" type="ORF">PALI_a0110</name>
</gene>
<dbReference type="Proteomes" id="UP000648482">
    <property type="component" value="Unassembled WGS sequence"/>
</dbReference>
<reference evidence="1 2" key="1">
    <citation type="submission" date="2015-06" db="EMBL/GenBank/DDBJ databases">
        <title>Genome sequence of Pseudoalteromonas aliena.</title>
        <authorList>
            <person name="Xie B.-B."/>
            <person name="Rong J.-C."/>
            <person name="Qin Q.-L."/>
            <person name="Zhang Y.-Z."/>
        </authorList>
    </citation>
    <scope>NUCLEOTIDE SEQUENCE [LARGE SCALE GENOMIC DNA]</scope>
    <source>
        <strain evidence="1 2">SW19</strain>
    </source>
</reference>
<proteinExistence type="predicted"/>
<comment type="caution">
    <text evidence="1">The sequence shown here is derived from an EMBL/GenBank/DDBJ whole genome shotgun (WGS) entry which is preliminary data.</text>
</comment>
<sequence length="38" mass="4394">MQLVLICELLNLTVTKQAKVPFKVFAFFVVNILKTKQK</sequence>
<accession>A0ABR9DX46</accession>
<organism evidence="1 2">
    <name type="scientific">Pseudoalteromonas aliena SW19</name>
    <dbReference type="NCBI Taxonomy" id="1314866"/>
    <lineage>
        <taxon>Bacteria</taxon>
        <taxon>Pseudomonadati</taxon>
        <taxon>Pseudomonadota</taxon>
        <taxon>Gammaproteobacteria</taxon>
        <taxon>Alteromonadales</taxon>
        <taxon>Pseudoalteromonadaceae</taxon>
        <taxon>Pseudoalteromonas</taxon>
    </lineage>
</organism>